<dbReference type="EMBL" id="QYCN01000016">
    <property type="protein sequence ID" value="RIY09562.1"/>
    <property type="molecule type" value="Genomic_DNA"/>
</dbReference>
<proteinExistence type="predicted"/>
<dbReference type="Proteomes" id="UP000284250">
    <property type="component" value="Unassembled WGS sequence"/>
</dbReference>
<reference evidence="1 2" key="1">
    <citation type="submission" date="2018-09" db="EMBL/GenBank/DDBJ databases">
        <authorList>
            <person name="Zeman M."/>
            <person name="Pardy F."/>
        </authorList>
    </citation>
    <scope>NUCLEOTIDE SEQUENCE [LARGE SCALE GENOMIC DNA]</scope>
    <source>
        <strain evidence="1 2">CCM 8852</strain>
    </source>
</reference>
<dbReference type="InterPro" id="IPR014710">
    <property type="entry name" value="RmlC-like_jellyroll"/>
</dbReference>
<dbReference type="AlphaFoldDB" id="A0A418QWH1"/>
<protein>
    <submittedName>
        <fullName evidence="1">Crp/Fnr family transcriptional regulator</fullName>
    </submittedName>
</protein>
<dbReference type="Gene3D" id="2.60.120.10">
    <property type="entry name" value="Jelly Rolls"/>
    <property type="match status" value="1"/>
</dbReference>
<accession>A0A418QWH1</accession>
<reference evidence="1 2" key="2">
    <citation type="submission" date="2019-01" db="EMBL/GenBank/DDBJ databases">
        <title>Hymenobacter humicola sp. nov., isolated from soils in Antarctica.</title>
        <authorList>
            <person name="Sedlacek I."/>
            <person name="Holochova P."/>
            <person name="Kralova S."/>
            <person name="Pantucek R."/>
            <person name="Stankova E."/>
            <person name="Vrbovska V."/>
            <person name="Kristofova L."/>
            <person name="Svec P."/>
            <person name="Busse H.-J."/>
        </authorList>
    </citation>
    <scope>NUCLEOTIDE SEQUENCE [LARGE SCALE GENOMIC DNA]</scope>
    <source>
        <strain evidence="1 2">CCM 8852</strain>
    </source>
</reference>
<dbReference type="SUPFAM" id="SSF51206">
    <property type="entry name" value="cAMP-binding domain-like"/>
    <property type="match status" value="1"/>
</dbReference>
<dbReference type="InterPro" id="IPR018490">
    <property type="entry name" value="cNMP-bd_dom_sf"/>
</dbReference>
<organism evidence="1 2">
    <name type="scientific">Hymenobacter rubripertinctus</name>
    <dbReference type="NCBI Taxonomy" id="2029981"/>
    <lineage>
        <taxon>Bacteria</taxon>
        <taxon>Pseudomonadati</taxon>
        <taxon>Bacteroidota</taxon>
        <taxon>Cytophagia</taxon>
        <taxon>Cytophagales</taxon>
        <taxon>Hymenobacteraceae</taxon>
        <taxon>Hymenobacter</taxon>
    </lineage>
</organism>
<comment type="caution">
    <text evidence="1">The sequence shown here is derived from an EMBL/GenBank/DDBJ whole genome shotgun (WGS) entry which is preliminary data.</text>
</comment>
<evidence type="ECO:0000313" key="2">
    <source>
        <dbReference type="Proteomes" id="UP000284250"/>
    </source>
</evidence>
<keyword evidence="2" id="KW-1185">Reference proteome</keyword>
<evidence type="ECO:0000313" key="1">
    <source>
        <dbReference type="EMBL" id="RIY09562.1"/>
    </source>
</evidence>
<sequence length="172" mass="19962">MKNFKQQLVTQQLPKGAIIVLDAEVSKKLFFLRSGIARVFYYNAEGKDVTSWFISENEFFLPAVKEARAADSLEYMEMLEKAEVVALCVHQLEALYQEHTELNLFGRLLKEKMLARCEERIRFLQIPKAQDRFRDFERRHTALSSRVPLKYIASFLSLTPSTLSRLRASPSL</sequence>
<name>A0A418QWH1_9BACT</name>
<gene>
    <name evidence="1" type="ORF">D0T11_12135</name>
</gene>